<evidence type="ECO:0000313" key="8">
    <source>
        <dbReference type="EMBL" id="OAQ14511.1"/>
    </source>
</evidence>
<dbReference type="InterPro" id="IPR012340">
    <property type="entry name" value="NA-bd_OB-fold"/>
</dbReference>
<dbReference type="NCBIfam" id="NF006592">
    <property type="entry name" value="PRK09125.1"/>
    <property type="match status" value="1"/>
</dbReference>
<keyword evidence="3" id="KW-0235">DNA replication</keyword>
<evidence type="ECO:0000256" key="3">
    <source>
        <dbReference type="ARBA" id="ARBA00022705"/>
    </source>
</evidence>
<evidence type="ECO:0000256" key="4">
    <source>
        <dbReference type="ARBA" id="ARBA00022763"/>
    </source>
</evidence>
<dbReference type="PATRIC" id="fig|1261658.3.peg.1835"/>
<dbReference type="Gene3D" id="3.30.470.30">
    <property type="entry name" value="DNA ligase/mRNA capping enzyme"/>
    <property type="match status" value="1"/>
</dbReference>
<dbReference type="PROSITE" id="PS50160">
    <property type="entry name" value="DNA_LIGASE_A3"/>
    <property type="match status" value="1"/>
</dbReference>
<sequence>MFDRRKVMWRLLLIFMATLATAQPLNLMLLEQYKDQPIDGWVMSEKLDGVRGFWDGEQLISRQGFPLAPPDYFIKNFPPFAIDGELFSERGKFEEIAATVRSANPKGWYKLKLHVFDVPNAEGDLFARLTKLQNFLAENPSDYIEIIEQIPVKDKAHLNAFFNEVQKLGGEGVVVRNPNSPYIQGRSAQILKLKAIDDEECTVIAHHKGKGKYADKLGSITCENERGRFRIGSGFKDKERENPPAIGMVITYKYRGLTANGKPRFATYWRERSDISQQK</sequence>
<dbReference type="PANTHER" id="PTHR47810">
    <property type="entry name" value="DNA LIGASE"/>
    <property type="match status" value="1"/>
</dbReference>
<dbReference type="GO" id="GO:0003910">
    <property type="term" value="F:DNA ligase (ATP) activity"/>
    <property type="evidence" value="ECO:0007669"/>
    <property type="project" value="UniProtKB-EC"/>
</dbReference>
<dbReference type="InterPro" id="IPR029319">
    <property type="entry name" value="DNA_ligase_OB"/>
</dbReference>
<dbReference type="SUPFAM" id="SSF56091">
    <property type="entry name" value="DNA ligase/mRNA capping enzyme, catalytic domain"/>
    <property type="match status" value="1"/>
</dbReference>
<dbReference type="Pfam" id="PF01068">
    <property type="entry name" value="DNA_ligase_A_M"/>
    <property type="match status" value="1"/>
</dbReference>
<evidence type="ECO:0000256" key="1">
    <source>
        <dbReference type="ARBA" id="ARBA00001968"/>
    </source>
</evidence>
<evidence type="ECO:0000256" key="5">
    <source>
        <dbReference type="ARBA" id="ARBA00023204"/>
    </source>
</evidence>
<comment type="caution">
    <text evidence="8">The sequence shown here is derived from an EMBL/GenBank/DDBJ whole genome shotgun (WGS) entry which is preliminary data.</text>
</comment>
<dbReference type="PROSITE" id="PS00333">
    <property type="entry name" value="DNA_LIGASE_A2"/>
    <property type="match status" value="1"/>
</dbReference>
<dbReference type="InterPro" id="IPR050326">
    <property type="entry name" value="NAD_dep_DNA_ligaseB"/>
</dbReference>
<feature type="domain" description="ATP-dependent DNA ligase family profile" evidence="7">
    <location>
        <begin position="125"/>
        <end position="220"/>
    </location>
</feature>
<dbReference type="Gene3D" id="3.30.1490.70">
    <property type="match status" value="1"/>
</dbReference>
<dbReference type="EMBL" id="JACI01000002">
    <property type="protein sequence ID" value="OAQ14511.1"/>
    <property type="molecule type" value="Genomic_DNA"/>
</dbReference>
<evidence type="ECO:0000259" key="7">
    <source>
        <dbReference type="PROSITE" id="PS50160"/>
    </source>
</evidence>
<keyword evidence="2 8" id="KW-0436">Ligase</keyword>
<accession>A0A179CYU6</accession>
<dbReference type="AlphaFoldDB" id="A0A179CYU6"/>
<keyword evidence="4" id="KW-0227">DNA damage</keyword>
<evidence type="ECO:0000256" key="2">
    <source>
        <dbReference type="ARBA" id="ARBA00022598"/>
    </source>
</evidence>
<dbReference type="CDD" id="cd07896">
    <property type="entry name" value="Adenylation_kDNA_ligase_like"/>
    <property type="match status" value="1"/>
</dbReference>
<evidence type="ECO:0000256" key="6">
    <source>
        <dbReference type="ARBA" id="ARBA00034003"/>
    </source>
</evidence>
<dbReference type="InterPro" id="IPR016059">
    <property type="entry name" value="DNA_ligase_ATP-dep_CS"/>
</dbReference>
<dbReference type="PANTHER" id="PTHR47810:SF1">
    <property type="entry name" value="DNA LIGASE B"/>
    <property type="match status" value="1"/>
</dbReference>
<dbReference type="GO" id="GO:0006310">
    <property type="term" value="P:DNA recombination"/>
    <property type="evidence" value="ECO:0007669"/>
    <property type="project" value="InterPro"/>
</dbReference>
<dbReference type="InterPro" id="IPR012310">
    <property type="entry name" value="DNA_ligase_ATP-dep_cent"/>
</dbReference>
<name>A0A179CYU6_BIBTR</name>
<dbReference type="GO" id="GO:0006281">
    <property type="term" value="P:DNA repair"/>
    <property type="evidence" value="ECO:0007669"/>
    <property type="project" value="UniProtKB-KW"/>
</dbReference>
<dbReference type="GO" id="GO:0006260">
    <property type="term" value="P:DNA replication"/>
    <property type="evidence" value="ECO:0007669"/>
    <property type="project" value="UniProtKB-KW"/>
</dbReference>
<organism evidence="8 9">
    <name type="scientific">Bibersteinia trehalosi Y31</name>
    <dbReference type="NCBI Taxonomy" id="1261658"/>
    <lineage>
        <taxon>Bacteria</taxon>
        <taxon>Pseudomonadati</taxon>
        <taxon>Pseudomonadota</taxon>
        <taxon>Gammaproteobacteria</taxon>
        <taxon>Pasteurellales</taxon>
        <taxon>Pasteurellaceae</taxon>
        <taxon>Bibersteinia</taxon>
    </lineage>
</organism>
<dbReference type="Gene3D" id="2.40.50.140">
    <property type="entry name" value="Nucleic acid-binding proteins"/>
    <property type="match status" value="1"/>
</dbReference>
<protein>
    <submittedName>
        <fullName evidence="8">DNA ligase</fullName>
    </submittedName>
</protein>
<comment type="cofactor">
    <cofactor evidence="1">
        <name>a divalent metal cation</name>
        <dbReference type="ChEBI" id="CHEBI:60240"/>
    </cofactor>
</comment>
<proteinExistence type="predicted"/>
<evidence type="ECO:0000313" key="9">
    <source>
        <dbReference type="Proteomes" id="UP000078358"/>
    </source>
</evidence>
<dbReference type="Pfam" id="PF14743">
    <property type="entry name" value="DNA_ligase_OB_2"/>
    <property type="match status" value="1"/>
</dbReference>
<dbReference type="CDD" id="cd08041">
    <property type="entry name" value="OBF_kDNA_ligase_like"/>
    <property type="match status" value="1"/>
</dbReference>
<dbReference type="SUPFAM" id="SSF50249">
    <property type="entry name" value="Nucleic acid-binding proteins"/>
    <property type="match status" value="1"/>
</dbReference>
<keyword evidence="5" id="KW-0234">DNA repair</keyword>
<dbReference type="Proteomes" id="UP000078358">
    <property type="component" value="Unassembled WGS sequence"/>
</dbReference>
<gene>
    <name evidence="8" type="ORF">F480_09185</name>
</gene>
<reference evidence="8 9" key="1">
    <citation type="submission" date="2014-01" db="EMBL/GenBank/DDBJ databases">
        <authorList>
            <person name="Zuccon D."/>
        </authorList>
    </citation>
    <scope>NUCLEOTIDE SEQUENCE [LARGE SCALE GENOMIC DNA]</scope>
    <source>
        <strain evidence="8 9">Y31</strain>
    </source>
</reference>
<dbReference type="GO" id="GO:0005524">
    <property type="term" value="F:ATP binding"/>
    <property type="evidence" value="ECO:0007669"/>
    <property type="project" value="InterPro"/>
</dbReference>
<comment type="catalytic activity">
    <reaction evidence="6">
        <text>ATP + (deoxyribonucleotide)n-3'-hydroxyl + 5'-phospho-(deoxyribonucleotide)m = (deoxyribonucleotide)n+m + AMP + diphosphate.</text>
        <dbReference type="EC" id="6.5.1.1"/>
    </reaction>
</comment>